<dbReference type="AlphaFoldDB" id="A0A975GFM6"/>
<dbReference type="SUPFAM" id="SSF51905">
    <property type="entry name" value="FAD/NAD(P)-binding domain"/>
    <property type="match status" value="1"/>
</dbReference>
<dbReference type="Gene3D" id="3.90.700.10">
    <property type="entry name" value="Succinate dehydrogenase/fumarate reductase flavoprotein, catalytic domain"/>
    <property type="match status" value="1"/>
</dbReference>
<gene>
    <name evidence="5" type="primary">aprA</name>
    <name evidence="5" type="ORF">dnl_16920</name>
</gene>
<dbReference type="NCBIfam" id="TIGR02061">
    <property type="entry name" value="aprA"/>
    <property type="match status" value="1"/>
</dbReference>
<dbReference type="RefSeq" id="WP_207691176.1">
    <property type="nucleotide sequence ID" value="NZ_CP061799.1"/>
</dbReference>
<dbReference type="Gene3D" id="3.50.50.60">
    <property type="entry name" value="FAD/NAD(P)-binding domain"/>
    <property type="match status" value="1"/>
</dbReference>
<evidence type="ECO:0000256" key="1">
    <source>
        <dbReference type="ARBA" id="ARBA00001974"/>
    </source>
</evidence>
<reference evidence="5" key="1">
    <citation type="journal article" date="2021" name="Microb. Physiol.">
        <title>Proteogenomic Insights into the Physiology of Marine, Sulfate-Reducing, Filamentous Desulfonema limicola and Desulfonema magnum.</title>
        <authorList>
            <person name="Schnaars V."/>
            <person name="Wohlbrand L."/>
            <person name="Scheve S."/>
            <person name="Hinrichs C."/>
            <person name="Reinhardt R."/>
            <person name="Rabus R."/>
        </authorList>
    </citation>
    <scope>NUCLEOTIDE SEQUENCE</scope>
    <source>
        <strain evidence="5">5ac10</strain>
    </source>
</reference>
<dbReference type="GO" id="GO:0005886">
    <property type="term" value="C:plasma membrane"/>
    <property type="evidence" value="ECO:0007669"/>
    <property type="project" value="TreeGrafter"/>
</dbReference>
<dbReference type="GO" id="GO:0009055">
    <property type="term" value="F:electron transfer activity"/>
    <property type="evidence" value="ECO:0007669"/>
    <property type="project" value="TreeGrafter"/>
</dbReference>
<dbReference type="InterPro" id="IPR027477">
    <property type="entry name" value="Succ_DH/fumarate_Rdtase_cat_sf"/>
</dbReference>
<protein>
    <submittedName>
        <fullName evidence="5">Adenylylsulfate reductase, subunit alpha</fullName>
    </submittedName>
</protein>
<accession>A0A975GFM6</accession>
<evidence type="ECO:0000313" key="5">
    <source>
        <dbReference type="EMBL" id="QTA79422.1"/>
    </source>
</evidence>
<dbReference type="InterPro" id="IPR003953">
    <property type="entry name" value="FAD-dep_OxRdtase_2_FAD-bd"/>
</dbReference>
<keyword evidence="2" id="KW-0285">Flavoprotein</keyword>
<feature type="domain" description="FAD-dependent oxidoreductase 2 FAD-binding" evidence="4">
    <location>
        <begin position="25"/>
        <end position="270"/>
    </location>
</feature>
<dbReference type="InterPro" id="IPR030664">
    <property type="entry name" value="SdhA/FrdA/AprA"/>
</dbReference>
<evidence type="ECO:0000256" key="3">
    <source>
        <dbReference type="ARBA" id="ARBA00023002"/>
    </source>
</evidence>
<evidence type="ECO:0000259" key="4">
    <source>
        <dbReference type="Pfam" id="PF00890"/>
    </source>
</evidence>
<dbReference type="EMBL" id="CP061799">
    <property type="protein sequence ID" value="QTA79422.1"/>
    <property type="molecule type" value="Genomic_DNA"/>
</dbReference>
<organism evidence="5 6">
    <name type="scientific">Desulfonema limicola</name>
    <dbReference type="NCBI Taxonomy" id="45656"/>
    <lineage>
        <taxon>Bacteria</taxon>
        <taxon>Pseudomonadati</taxon>
        <taxon>Thermodesulfobacteriota</taxon>
        <taxon>Desulfobacteria</taxon>
        <taxon>Desulfobacterales</taxon>
        <taxon>Desulfococcaceae</taxon>
        <taxon>Desulfonema</taxon>
    </lineage>
</organism>
<dbReference type="KEGG" id="dli:dnl_16920"/>
<dbReference type="InterPro" id="IPR036188">
    <property type="entry name" value="FAD/NAD-bd_sf"/>
</dbReference>
<evidence type="ECO:0000256" key="2">
    <source>
        <dbReference type="ARBA" id="ARBA00022630"/>
    </source>
</evidence>
<comment type="cofactor">
    <cofactor evidence="1">
        <name>FAD</name>
        <dbReference type="ChEBI" id="CHEBI:57692"/>
    </cofactor>
</comment>
<dbReference type="PANTHER" id="PTHR11632:SF51">
    <property type="entry name" value="SUCCINATE DEHYDROGENASE [UBIQUINONE] FLAVOPROTEIN SUBUNIT, MITOCHONDRIAL"/>
    <property type="match status" value="1"/>
</dbReference>
<dbReference type="SUPFAM" id="SSF56425">
    <property type="entry name" value="Succinate dehydrogenase/fumarate reductase flavoprotein, catalytic domain"/>
    <property type="match status" value="1"/>
</dbReference>
<sequence length="657" mass="73661">MALPNKPLGELKAVRDPEVDEREVDILIVGGGMAACGTAFEIKKWAGDKKVLLCDKAAMERSGAVAQGLSAINTYIGSNTPDDYVRMVRNDLMGLVREDLIFDLGNHVDDSVHLFEEWGLPVWKKTEDGKNLDGKKGLKAGTLKAGATPVRTGKWQIMINGESYKRIVAEAAKLALGEDNIIERCFIVELLLDANEENRIAGAVGFSVRENKVYIIKAKTMMVACGGAVNIYQPRSVGEGKGRAWYPVWNAGSTYTMCMKVGAELSMMENRFTPARFKDGYGPVGAWFLLFKAKALNGLGENFAASDAAKAELEKYAPYGTAAITPTCLRNHLMLFEMKEGRGPILMDTVTALATLGETMDKKELKHLESEAWEDFLDMTCGQANLWCAQNCEPEKKNSEIMPTEPYLLGSHSGCCGLWTSGPDFDWVPEAYKIKYKDKVYNRMTTVNGLFTSGDGVGCSGHKFSSGSHAEGRMAAKSMARFVRDNADFVPTLKQTKEELVDLVYKPVRTFLDNCEYTTAININPNYIKPEGMMYRLMKATHEYGAGTATFYQTSSKMLEVVMDLLATMREDCEKMAAGDLHELMRAWEIEHRIWTVESHLRHIQYRKETRYPGFYYQADYPGQDDENWFCFVNSKFDPAKKEWDVFKKEYIKIIPD</sequence>
<dbReference type="PANTHER" id="PTHR11632">
    <property type="entry name" value="SUCCINATE DEHYDROGENASE 2 FLAVOPROTEIN SUBUNIT"/>
    <property type="match status" value="1"/>
</dbReference>
<keyword evidence="3" id="KW-0560">Oxidoreductase</keyword>
<dbReference type="InterPro" id="IPR011803">
    <property type="entry name" value="AprA"/>
</dbReference>
<dbReference type="InterPro" id="IPR037099">
    <property type="entry name" value="Fum_R/Succ_DH_flav-like_C_sf"/>
</dbReference>
<dbReference type="Proteomes" id="UP000663720">
    <property type="component" value="Chromosome"/>
</dbReference>
<keyword evidence="6" id="KW-1185">Reference proteome</keyword>
<dbReference type="Pfam" id="PF00890">
    <property type="entry name" value="FAD_binding_2"/>
    <property type="match status" value="1"/>
</dbReference>
<name>A0A975GFM6_9BACT</name>
<proteinExistence type="predicted"/>
<dbReference type="GO" id="GO:0050660">
    <property type="term" value="F:flavin adenine dinucleotide binding"/>
    <property type="evidence" value="ECO:0007669"/>
    <property type="project" value="TreeGrafter"/>
</dbReference>
<dbReference type="SUPFAM" id="SSF46977">
    <property type="entry name" value="Succinate dehydrogenase/fumarate reductase flavoprotein C-terminal domain"/>
    <property type="match status" value="1"/>
</dbReference>
<evidence type="ECO:0000313" key="6">
    <source>
        <dbReference type="Proteomes" id="UP000663720"/>
    </source>
</evidence>
<dbReference type="PIRSF" id="PIRSF000171">
    <property type="entry name" value="SDHA_APRA_LASPO"/>
    <property type="match status" value="1"/>
</dbReference>
<dbReference type="GO" id="GO:0000104">
    <property type="term" value="F:succinate dehydrogenase activity"/>
    <property type="evidence" value="ECO:0007669"/>
    <property type="project" value="TreeGrafter"/>
</dbReference>
<dbReference type="GO" id="GO:0009061">
    <property type="term" value="P:anaerobic respiration"/>
    <property type="evidence" value="ECO:0007669"/>
    <property type="project" value="TreeGrafter"/>
</dbReference>